<proteinExistence type="predicted"/>
<gene>
    <name evidence="1" type="ordered locus">SCAB_62591</name>
</gene>
<dbReference type="AlphaFoldDB" id="C9ZAX7"/>
<protein>
    <submittedName>
        <fullName evidence="1">Uncharacterized protein</fullName>
    </submittedName>
</protein>
<accession>C9ZAX7</accession>
<dbReference type="KEGG" id="scb:SCAB_62591"/>
<keyword evidence="2" id="KW-1185">Reference proteome</keyword>
<dbReference type="EMBL" id="FN554889">
    <property type="protein sequence ID" value="CBG73275.1"/>
    <property type="molecule type" value="Genomic_DNA"/>
</dbReference>
<dbReference type="Proteomes" id="UP000001444">
    <property type="component" value="Chromosome"/>
</dbReference>
<reference evidence="1 2" key="1">
    <citation type="journal article" date="2010" name="Mol. Plant Microbe Interact.">
        <title>Streptomyces scabies 87-22 contains a coronafacic acid-like biosynthetic cluster that contributes to plant-microbe interactions.</title>
        <authorList>
            <person name="Bignell D.R."/>
            <person name="Seipke R.F."/>
            <person name="Huguet-Tapia J.C."/>
            <person name="Chambers A.H."/>
            <person name="Parry R.J."/>
            <person name="Loria R."/>
        </authorList>
    </citation>
    <scope>NUCLEOTIDE SEQUENCE [LARGE SCALE GENOMIC DNA]</scope>
    <source>
        <strain evidence="1 2">87.22</strain>
    </source>
</reference>
<sequence length="40" mass="4373">MFLLYGLPCWSIMALQEASLADAREQARYLAGRNGGRTAA</sequence>
<organism evidence="1 2">
    <name type="scientific">Streptomyces scabiei (strain 87.22)</name>
    <dbReference type="NCBI Taxonomy" id="680198"/>
    <lineage>
        <taxon>Bacteria</taxon>
        <taxon>Bacillati</taxon>
        <taxon>Actinomycetota</taxon>
        <taxon>Actinomycetes</taxon>
        <taxon>Kitasatosporales</taxon>
        <taxon>Streptomycetaceae</taxon>
        <taxon>Streptomyces</taxon>
    </lineage>
</organism>
<evidence type="ECO:0000313" key="2">
    <source>
        <dbReference type="Proteomes" id="UP000001444"/>
    </source>
</evidence>
<name>C9ZAX7_STRSW</name>
<evidence type="ECO:0000313" key="1">
    <source>
        <dbReference type="EMBL" id="CBG73275.1"/>
    </source>
</evidence>
<dbReference type="HOGENOM" id="CLU_3297456_0_0_11"/>